<dbReference type="Pfam" id="PF02852">
    <property type="entry name" value="Pyr_redox_dim"/>
    <property type="match status" value="1"/>
</dbReference>
<dbReference type="SMART" id="SM00450">
    <property type="entry name" value="RHOD"/>
    <property type="match status" value="1"/>
</dbReference>
<dbReference type="AlphaFoldDB" id="A0A7G6E1Z7"/>
<evidence type="ECO:0000256" key="6">
    <source>
        <dbReference type="ARBA" id="ARBA00023284"/>
    </source>
</evidence>
<dbReference type="PANTHER" id="PTHR43429">
    <property type="entry name" value="PYRIDINE NUCLEOTIDE-DISULFIDE OXIDOREDUCTASE DOMAIN-CONTAINING"/>
    <property type="match status" value="1"/>
</dbReference>
<dbReference type="GO" id="GO:0016491">
    <property type="term" value="F:oxidoreductase activity"/>
    <property type="evidence" value="ECO:0007669"/>
    <property type="project" value="UniProtKB-KW"/>
</dbReference>
<evidence type="ECO:0000256" key="1">
    <source>
        <dbReference type="ARBA" id="ARBA00001974"/>
    </source>
</evidence>
<keyword evidence="4" id="KW-0274">FAD</keyword>
<evidence type="ECO:0000256" key="5">
    <source>
        <dbReference type="ARBA" id="ARBA00023002"/>
    </source>
</evidence>
<dbReference type="PROSITE" id="PS50206">
    <property type="entry name" value="RHODANESE_3"/>
    <property type="match status" value="1"/>
</dbReference>
<keyword evidence="9" id="KW-1185">Reference proteome</keyword>
<accession>A0A7G6E1Z7</accession>
<evidence type="ECO:0000313" key="8">
    <source>
        <dbReference type="EMBL" id="QNB46101.1"/>
    </source>
</evidence>
<name>A0A7G6E1Z7_THEFR</name>
<dbReference type="InterPro" id="IPR050260">
    <property type="entry name" value="FAD-bd_OxRdtase"/>
</dbReference>
<dbReference type="Gene3D" id="3.50.50.60">
    <property type="entry name" value="FAD/NAD(P)-binding domain"/>
    <property type="match status" value="2"/>
</dbReference>
<keyword evidence="6" id="KW-0676">Redox-active center</keyword>
<dbReference type="KEGG" id="tfr:BR63_07110"/>
<evidence type="ECO:0000256" key="2">
    <source>
        <dbReference type="ARBA" id="ARBA00009130"/>
    </source>
</evidence>
<dbReference type="Proteomes" id="UP000515847">
    <property type="component" value="Chromosome"/>
</dbReference>
<keyword evidence="3" id="KW-0285">Flavoprotein</keyword>
<evidence type="ECO:0000259" key="7">
    <source>
        <dbReference type="PROSITE" id="PS50206"/>
    </source>
</evidence>
<keyword evidence="5" id="KW-0560">Oxidoreductase</keyword>
<dbReference type="SUPFAM" id="SSF55424">
    <property type="entry name" value="FAD/NAD-linked reductases, dimerisation (C-terminal) domain"/>
    <property type="match status" value="1"/>
</dbReference>
<dbReference type="EMBL" id="CP045798">
    <property type="protein sequence ID" value="QNB46101.1"/>
    <property type="molecule type" value="Genomic_DNA"/>
</dbReference>
<dbReference type="InterPro" id="IPR023753">
    <property type="entry name" value="FAD/NAD-binding_dom"/>
</dbReference>
<dbReference type="PRINTS" id="PR00411">
    <property type="entry name" value="PNDRDTASEI"/>
</dbReference>
<dbReference type="SUPFAM" id="SSF51905">
    <property type="entry name" value="FAD/NAD(P)-binding domain"/>
    <property type="match status" value="1"/>
</dbReference>
<dbReference type="Pfam" id="PF07992">
    <property type="entry name" value="Pyr_redox_2"/>
    <property type="match status" value="1"/>
</dbReference>
<dbReference type="RefSeq" id="WP_034422306.1">
    <property type="nucleotide sequence ID" value="NZ_CP045798.1"/>
</dbReference>
<dbReference type="InterPro" id="IPR036873">
    <property type="entry name" value="Rhodanese-like_dom_sf"/>
</dbReference>
<reference evidence="8 9" key="1">
    <citation type="journal article" date="2019" name="Front. Microbiol.">
        <title>Thermoanaerosceptrum fracticalcis gen. nov. sp. nov., a Novel Fumarate-Fermenting Microorganism From a Deep Fractured Carbonate Aquifer of the US Great Basin.</title>
        <authorList>
            <person name="Hamilton-Brehm S.D."/>
            <person name="Stewart L.E."/>
            <person name="Zavarin M."/>
            <person name="Caldwell M."/>
            <person name="Lawson P.A."/>
            <person name="Onstott T.C."/>
            <person name="Grzymski J."/>
            <person name="Neveux I."/>
            <person name="Lollar B.S."/>
            <person name="Russell C.E."/>
            <person name="Moser D.P."/>
        </authorList>
    </citation>
    <scope>NUCLEOTIDE SEQUENCE [LARGE SCALE GENOMIC DNA]</scope>
    <source>
        <strain evidence="8 9">DRI-13</strain>
    </source>
</reference>
<dbReference type="PRINTS" id="PR00368">
    <property type="entry name" value="FADPNR"/>
</dbReference>
<organism evidence="8 9">
    <name type="scientific">Thermanaerosceptrum fracticalcis</name>
    <dbReference type="NCBI Taxonomy" id="1712410"/>
    <lineage>
        <taxon>Bacteria</taxon>
        <taxon>Bacillati</taxon>
        <taxon>Bacillota</taxon>
        <taxon>Clostridia</taxon>
        <taxon>Eubacteriales</taxon>
        <taxon>Peptococcaceae</taxon>
        <taxon>Thermanaerosceptrum</taxon>
    </lineage>
</organism>
<dbReference type="InterPro" id="IPR001763">
    <property type="entry name" value="Rhodanese-like_dom"/>
</dbReference>
<feature type="domain" description="Rhodanese" evidence="7">
    <location>
        <begin position="476"/>
        <end position="563"/>
    </location>
</feature>
<evidence type="ECO:0000313" key="9">
    <source>
        <dbReference type="Proteomes" id="UP000515847"/>
    </source>
</evidence>
<dbReference type="InterPro" id="IPR016156">
    <property type="entry name" value="FAD/NAD-linked_Rdtase_dimer_sf"/>
</dbReference>
<dbReference type="OrthoDB" id="9802028at2"/>
<evidence type="ECO:0000256" key="3">
    <source>
        <dbReference type="ARBA" id="ARBA00022630"/>
    </source>
</evidence>
<dbReference type="SUPFAM" id="SSF52821">
    <property type="entry name" value="Rhodanese/Cell cycle control phosphatase"/>
    <property type="match status" value="1"/>
</dbReference>
<sequence length="565" mass="62191">MTNKYVIIGGVACGPKVAARLRRLDLDAEITIIEKGEILSYGGCGMPYYISDEVHDIKELWSTPVGVPRDVQFFKKVKNIEIMDRTLAQKINRTEKKVEVVRLETGEVQEISYDKLVLAVGGTPVDPPIPGKNLNNVYKLNHPYDAEGIKKAVGTGKIKNAVIVGGGLIGLEVAESLTKLGIKVVIVEMLDRVLPKMLDIEMASLLMHDMRVNGVDISVNNKVLSFEGDDQGNLKAVVTEQGTIEAQLALVSIGVRPNSKLAQEAGLEITDNDAIKVNEYLQTTDPDIYAGGDCVDNYHLILKKRVYTPLGDLANIHGRIIANNIAGTPEEFPGVLGTTICRVFDFNAGSVGLTEERARELHYDVVTVLAPGPDKAHFYPTAKTIFIKLVGNKKDGKIIGAQVIGPGDVAKRLNMLSLGLYYGITAKEMAKMDLAYAPPFAPAMDNLITAANIIQNKIDGIAKSISVLDVKKKLENNEDFILLDVRSPKEVEEMSLPYKNVVYIPLGVLREKYDQLPRDKEIIIFCKVSLRGYEAQRILEEKGFTNIKFMDGGIVSWPFERSVKK</sequence>
<evidence type="ECO:0000256" key="4">
    <source>
        <dbReference type="ARBA" id="ARBA00022827"/>
    </source>
</evidence>
<comment type="similarity">
    <text evidence="2">Belongs to the class-III pyridine nucleotide-disulfide oxidoreductase family.</text>
</comment>
<protein>
    <submittedName>
        <fullName evidence="8">Pyridine nucleotide-disulfide oxidoreductase</fullName>
    </submittedName>
</protein>
<dbReference type="PANTHER" id="PTHR43429:SF1">
    <property type="entry name" value="NAD(P)H SULFUR OXIDOREDUCTASE (COA-DEPENDENT)"/>
    <property type="match status" value="1"/>
</dbReference>
<dbReference type="InterPro" id="IPR004099">
    <property type="entry name" value="Pyr_nucl-diS_OxRdtase_dimer"/>
</dbReference>
<dbReference type="Pfam" id="PF00581">
    <property type="entry name" value="Rhodanese"/>
    <property type="match status" value="1"/>
</dbReference>
<gene>
    <name evidence="8" type="ORF">BR63_07110</name>
</gene>
<proteinExistence type="inferred from homology"/>
<dbReference type="InterPro" id="IPR036188">
    <property type="entry name" value="FAD/NAD-bd_sf"/>
</dbReference>
<dbReference type="Gene3D" id="3.40.250.10">
    <property type="entry name" value="Rhodanese-like domain"/>
    <property type="match status" value="1"/>
</dbReference>
<comment type="cofactor">
    <cofactor evidence="1">
        <name>FAD</name>
        <dbReference type="ChEBI" id="CHEBI:57692"/>
    </cofactor>
</comment>